<dbReference type="PRINTS" id="PR00413">
    <property type="entry name" value="HADHALOGNASE"/>
</dbReference>
<evidence type="ECO:0000313" key="4">
    <source>
        <dbReference type="Proteomes" id="UP000659654"/>
    </source>
</evidence>
<dbReference type="SMR" id="A0A1I7RMF5"/>
<keyword evidence="4" id="KW-1185">Reference proteome</keyword>
<evidence type="ECO:0000313" key="5">
    <source>
        <dbReference type="WBParaSite" id="BXY_0189000.1"/>
    </source>
</evidence>
<dbReference type="InterPro" id="IPR023214">
    <property type="entry name" value="HAD_sf"/>
</dbReference>
<dbReference type="InterPro" id="IPR023198">
    <property type="entry name" value="PGP-like_dom2"/>
</dbReference>
<dbReference type="InterPro" id="IPR052898">
    <property type="entry name" value="ACAD10-like"/>
</dbReference>
<dbReference type="EMBL" id="CAJFDI010000004">
    <property type="protein sequence ID" value="CAD5228027.1"/>
    <property type="molecule type" value="Genomic_DNA"/>
</dbReference>
<dbReference type="SFLD" id="SFLDG01129">
    <property type="entry name" value="C1.5:_HAD__Beta-PGM__Phosphata"/>
    <property type="match status" value="1"/>
</dbReference>
<reference evidence="2" key="2">
    <citation type="submission" date="2020-08" db="EMBL/GenBank/DDBJ databases">
        <authorList>
            <person name="Kikuchi T."/>
        </authorList>
    </citation>
    <scope>NUCLEOTIDE SEQUENCE</scope>
    <source>
        <strain evidence="1">Ka4C1</strain>
    </source>
</reference>
<dbReference type="NCBIfam" id="TIGR01509">
    <property type="entry name" value="HAD-SF-IA-v3"/>
    <property type="match status" value="1"/>
</dbReference>
<dbReference type="EMBL" id="CAJFCV020000004">
    <property type="protein sequence ID" value="CAG9118441.1"/>
    <property type="molecule type" value="Genomic_DNA"/>
</dbReference>
<dbReference type="InterPro" id="IPR006439">
    <property type="entry name" value="HAD-SF_hydro_IA"/>
</dbReference>
<dbReference type="Pfam" id="PF00702">
    <property type="entry name" value="Hydrolase"/>
    <property type="match status" value="1"/>
</dbReference>
<dbReference type="PANTHER" id="PTHR47829">
    <property type="entry name" value="HYDROLASE, PUTATIVE (AFU_ORTHOLOGUE AFUA_1G12880)-RELATED"/>
    <property type="match status" value="1"/>
</dbReference>
<dbReference type="SUPFAM" id="SSF56784">
    <property type="entry name" value="HAD-like"/>
    <property type="match status" value="1"/>
</dbReference>
<accession>A0A1I7RMF5</accession>
<evidence type="ECO:0000313" key="3">
    <source>
        <dbReference type="Proteomes" id="UP000095284"/>
    </source>
</evidence>
<sequence>MTFKAVIFDMGGVAVRLARHQKFVALIAQAYQQPFLRQKMFDFYEGKVSFEEVVSVTNNVFDKAGSIQDFENADFKEQVGTTDTLILNAVRCLQAQGYKVGLLTNNGYWSRQRERSMIIDEADQFDAVVESCRVGFRKPQPQIYKIMLDKLNVFPSESIMVDDSPLVLEAAHALGMGTVLVENQDTQKAIADIYRLLNGEKFNALDEISNTEWKKRVFA</sequence>
<dbReference type="InterPro" id="IPR036412">
    <property type="entry name" value="HAD-like_sf"/>
</dbReference>
<dbReference type="Gene3D" id="3.40.50.1000">
    <property type="entry name" value="HAD superfamily/HAD-like"/>
    <property type="match status" value="1"/>
</dbReference>
<dbReference type="Proteomes" id="UP000095284">
    <property type="component" value="Unplaced"/>
</dbReference>
<organism evidence="3 5">
    <name type="scientific">Bursaphelenchus xylophilus</name>
    <name type="common">Pinewood nematode worm</name>
    <name type="synonym">Aphelenchoides xylophilus</name>
    <dbReference type="NCBI Taxonomy" id="6326"/>
    <lineage>
        <taxon>Eukaryota</taxon>
        <taxon>Metazoa</taxon>
        <taxon>Ecdysozoa</taxon>
        <taxon>Nematoda</taxon>
        <taxon>Chromadorea</taxon>
        <taxon>Rhabditida</taxon>
        <taxon>Tylenchina</taxon>
        <taxon>Tylenchomorpha</taxon>
        <taxon>Aphelenchoidea</taxon>
        <taxon>Aphelenchoididae</taxon>
        <taxon>Bursaphelenchus</taxon>
    </lineage>
</organism>
<dbReference type="WBParaSite" id="BXY_0189000.1">
    <property type="protein sequence ID" value="BXY_0189000.1"/>
    <property type="gene ID" value="BXY_0189000"/>
</dbReference>
<dbReference type="Proteomes" id="UP000659654">
    <property type="component" value="Unassembled WGS sequence"/>
</dbReference>
<dbReference type="Proteomes" id="UP000582659">
    <property type="component" value="Unassembled WGS sequence"/>
</dbReference>
<evidence type="ECO:0000313" key="1">
    <source>
        <dbReference type="EMBL" id="CAD5228027.1"/>
    </source>
</evidence>
<name>A0A1I7RMF5_BURXY</name>
<gene>
    <name evidence="1" type="ORF">BXYJ_LOCUS10239</name>
</gene>
<dbReference type="Gene3D" id="1.10.150.240">
    <property type="entry name" value="Putative phosphatase, domain 2"/>
    <property type="match status" value="1"/>
</dbReference>
<proteinExistence type="predicted"/>
<dbReference type="OrthoDB" id="408373at2759"/>
<reference evidence="5" key="1">
    <citation type="submission" date="2016-11" db="UniProtKB">
        <authorList>
            <consortium name="WormBaseParasite"/>
        </authorList>
    </citation>
    <scope>IDENTIFICATION</scope>
</reference>
<dbReference type="PANTHER" id="PTHR47829:SF1">
    <property type="entry name" value="HAD FAMILY PHOSPHATASE"/>
    <property type="match status" value="1"/>
</dbReference>
<protein>
    <submittedName>
        <fullName evidence="1">(pine wood nematode) hypothetical protein</fullName>
    </submittedName>
</protein>
<evidence type="ECO:0000313" key="2">
    <source>
        <dbReference type="EMBL" id="CAG9118441.1"/>
    </source>
</evidence>
<dbReference type="AlphaFoldDB" id="A0A1I7RMF5"/>
<dbReference type="SFLD" id="SFLDS00003">
    <property type="entry name" value="Haloacid_Dehalogenase"/>
    <property type="match status" value="1"/>
</dbReference>